<keyword evidence="2" id="KW-1185">Reference proteome</keyword>
<dbReference type="InterPro" id="IPR036412">
    <property type="entry name" value="HAD-like_sf"/>
</dbReference>
<comment type="caution">
    <text evidence="1">The sequence shown here is derived from an EMBL/GenBank/DDBJ whole genome shotgun (WGS) entry which is preliminary data.</text>
</comment>
<dbReference type="PANTHER" id="PTHR18901">
    <property type="entry name" value="2-DEOXYGLUCOSE-6-PHOSPHATE PHOSPHATASE 2"/>
    <property type="match status" value="1"/>
</dbReference>
<dbReference type="InterPro" id="IPR006439">
    <property type="entry name" value="HAD-SF_hydro_IA"/>
</dbReference>
<accession>A0A939C2N4</accession>
<gene>
    <name evidence="1" type="ORF">JL107_09915</name>
</gene>
<dbReference type="InterPro" id="IPR023198">
    <property type="entry name" value="PGP-like_dom2"/>
</dbReference>
<dbReference type="InterPro" id="IPR023214">
    <property type="entry name" value="HAD_sf"/>
</dbReference>
<dbReference type="Pfam" id="PF00702">
    <property type="entry name" value="Hydrolase"/>
    <property type="match status" value="1"/>
</dbReference>
<sequence length="240" mass="25075">MTGDPAGRITAATADGPPFHGVVFDMDGIVGDTEHLWDLSWAAYAQAHHTPWQHEDSVDTMGMSVPEWSARLVERTGSGETAEQAADFCVQYIVGRVRAGEAGLMPGGPELVRFAASRVPIALATSSARPIIEVLLADGGLDRLFGAVVTSAEVPRGKPSPDVYLEAARQIGLSGRAGIGIEDSGNGIRSAHGAGLYVIAIPNRQFPPRPEALALAHHVAQDHADALAHLTGLLADPAAT</sequence>
<proteinExistence type="predicted"/>
<dbReference type="NCBIfam" id="TIGR01509">
    <property type="entry name" value="HAD-SF-IA-v3"/>
    <property type="match status" value="1"/>
</dbReference>
<dbReference type="EMBL" id="JAERWL010000008">
    <property type="protein sequence ID" value="MBM9476760.1"/>
    <property type="molecule type" value="Genomic_DNA"/>
</dbReference>
<dbReference type="SFLD" id="SFLDS00003">
    <property type="entry name" value="Haloacid_Dehalogenase"/>
    <property type="match status" value="1"/>
</dbReference>
<evidence type="ECO:0000313" key="1">
    <source>
        <dbReference type="EMBL" id="MBM9476760.1"/>
    </source>
</evidence>
<dbReference type="AlphaFoldDB" id="A0A939C2N4"/>
<dbReference type="RefSeq" id="WP_205256866.1">
    <property type="nucleotide sequence ID" value="NZ_BAAAPV010000004.1"/>
</dbReference>
<dbReference type="PANTHER" id="PTHR18901:SF38">
    <property type="entry name" value="PSEUDOURIDINE-5'-PHOSPHATASE"/>
    <property type="match status" value="1"/>
</dbReference>
<dbReference type="SFLD" id="SFLDG01129">
    <property type="entry name" value="C1.5:_HAD__Beta-PGM__Phosphata"/>
    <property type="match status" value="1"/>
</dbReference>
<dbReference type="SUPFAM" id="SSF56784">
    <property type="entry name" value="HAD-like"/>
    <property type="match status" value="1"/>
</dbReference>
<dbReference type="Gene3D" id="1.10.150.240">
    <property type="entry name" value="Putative phosphatase, domain 2"/>
    <property type="match status" value="1"/>
</dbReference>
<reference evidence="1" key="1">
    <citation type="submission" date="2021-01" db="EMBL/GenBank/DDBJ databases">
        <title>KCTC 19127 draft genome.</title>
        <authorList>
            <person name="An D."/>
        </authorList>
    </citation>
    <scope>NUCLEOTIDE SEQUENCE</scope>
    <source>
        <strain evidence="1">KCTC 19127</strain>
    </source>
</reference>
<dbReference type="Gene3D" id="3.40.50.1000">
    <property type="entry name" value="HAD superfamily/HAD-like"/>
    <property type="match status" value="1"/>
</dbReference>
<dbReference type="Proteomes" id="UP000663801">
    <property type="component" value="Unassembled WGS sequence"/>
</dbReference>
<organism evidence="1 2">
    <name type="scientific">Nakamurella flavida</name>
    <dbReference type="NCBI Taxonomy" id="363630"/>
    <lineage>
        <taxon>Bacteria</taxon>
        <taxon>Bacillati</taxon>
        <taxon>Actinomycetota</taxon>
        <taxon>Actinomycetes</taxon>
        <taxon>Nakamurellales</taxon>
        <taxon>Nakamurellaceae</taxon>
        <taxon>Nakamurella</taxon>
    </lineage>
</organism>
<evidence type="ECO:0000313" key="2">
    <source>
        <dbReference type="Proteomes" id="UP000663801"/>
    </source>
</evidence>
<name>A0A939C2N4_9ACTN</name>
<protein>
    <submittedName>
        <fullName evidence="1">HAD family phosphatase</fullName>
    </submittedName>
</protein>